<dbReference type="InterPro" id="IPR027065">
    <property type="entry name" value="Lon_Prtase"/>
</dbReference>
<feature type="non-terminal residue" evidence="2">
    <location>
        <position position="249"/>
    </location>
</feature>
<dbReference type="GO" id="GO:0004252">
    <property type="term" value="F:serine-type endopeptidase activity"/>
    <property type="evidence" value="ECO:0007669"/>
    <property type="project" value="InterPro"/>
</dbReference>
<name>X0X190_9ZZZZ</name>
<dbReference type="InterPro" id="IPR015947">
    <property type="entry name" value="PUA-like_sf"/>
</dbReference>
<feature type="non-terminal residue" evidence="2">
    <location>
        <position position="1"/>
    </location>
</feature>
<organism evidence="2">
    <name type="scientific">marine sediment metagenome</name>
    <dbReference type="NCBI Taxonomy" id="412755"/>
    <lineage>
        <taxon>unclassified sequences</taxon>
        <taxon>metagenomes</taxon>
        <taxon>ecological metagenomes</taxon>
    </lineage>
</organism>
<evidence type="ECO:0000259" key="1">
    <source>
        <dbReference type="PROSITE" id="PS51787"/>
    </source>
</evidence>
<gene>
    <name evidence="2" type="ORF">S01H1_67210</name>
</gene>
<comment type="caution">
    <text evidence="2">The sequence shown here is derived from an EMBL/GenBank/DDBJ whole genome shotgun (WGS) entry which is preliminary data.</text>
</comment>
<dbReference type="Gene3D" id="1.20.58.1480">
    <property type="match status" value="1"/>
</dbReference>
<feature type="domain" description="Lon N-terminal" evidence="1">
    <location>
        <begin position="5"/>
        <end position="198"/>
    </location>
</feature>
<dbReference type="EMBL" id="BARS01044494">
    <property type="protein sequence ID" value="GAG36780.1"/>
    <property type="molecule type" value="Genomic_DNA"/>
</dbReference>
<dbReference type="InterPro" id="IPR003111">
    <property type="entry name" value="Lon_prtase_N"/>
</dbReference>
<dbReference type="SMART" id="SM00464">
    <property type="entry name" value="LON"/>
    <property type="match status" value="1"/>
</dbReference>
<dbReference type="PANTHER" id="PTHR43718">
    <property type="entry name" value="LON PROTEASE"/>
    <property type="match status" value="1"/>
</dbReference>
<accession>X0X190</accession>
<dbReference type="Pfam" id="PF02190">
    <property type="entry name" value="LON_substr_bdg"/>
    <property type="match status" value="1"/>
</dbReference>
<evidence type="ECO:0000313" key="2">
    <source>
        <dbReference type="EMBL" id="GAG36780.1"/>
    </source>
</evidence>
<dbReference type="PANTHER" id="PTHR43718:SF2">
    <property type="entry name" value="LON PROTEASE HOMOLOG, MITOCHONDRIAL"/>
    <property type="match status" value="1"/>
</dbReference>
<dbReference type="InterPro" id="IPR046336">
    <property type="entry name" value="Lon_prtase_N_sf"/>
</dbReference>
<dbReference type="AlphaFoldDB" id="X0X190"/>
<dbReference type="GO" id="GO:0005524">
    <property type="term" value="F:ATP binding"/>
    <property type="evidence" value="ECO:0007669"/>
    <property type="project" value="InterPro"/>
</dbReference>
<sequence length="249" mass="28443">EVIEAPLLPLRDMVMFPRMVTPLFVGRDRSIETIEVANERGEPLITVAQRDADVMEPSPEDLFAFGAEVDIGRMLRMPDGTISMLSQGLRRVQIVEYVHLEPYIRVRALPIYEAMEKTPLTEALMRAVLALFEKVVQLNRNLPEDAYVFAMNVDEPGWLADLVAQALDLEVGERQDVLETLDVAARLQRVSVLLAKELDVLELEDRIHSQVQQELDKAQREYFLREQIKVIQSELGETDVYAQEVSELR</sequence>
<dbReference type="SUPFAM" id="SSF88697">
    <property type="entry name" value="PUA domain-like"/>
    <property type="match status" value="1"/>
</dbReference>
<dbReference type="PROSITE" id="PS51787">
    <property type="entry name" value="LON_N"/>
    <property type="match status" value="1"/>
</dbReference>
<proteinExistence type="predicted"/>
<protein>
    <recommendedName>
        <fullName evidence="1">Lon N-terminal domain-containing protein</fullName>
    </recommendedName>
</protein>
<dbReference type="GO" id="GO:0006515">
    <property type="term" value="P:protein quality control for misfolded or incompletely synthesized proteins"/>
    <property type="evidence" value="ECO:0007669"/>
    <property type="project" value="TreeGrafter"/>
</dbReference>
<reference evidence="2" key="1">
    <citation type="journal article" date="2014" name="Front. Microbiol.">
        <title>High frequency of phylogenetically diverse reductive dehalogenase-homologous genes in deep subseafloor sedimentary metagenomes.</title>
        <authorList>
            <person name="Kawai M."/>
            <person name="Futagami T."/>
            <person name="Toyoda A."/>
            <person name="Takaki Y."/>
            <person name="Nishi S."/>
            <person name="Hori S."/>
            <person name="Arai W."/>
            <person name="Tsubouchi T."/>
            <person name="Morono Y."/>
            <person name="Uchiyama I."/>
            <person name="Ito T."/>
            <person name="Fujiyama A."/>
            <person name="Inagaki F."/>
            <person name="Takami H."/>
        </authorList>
    </citation>
    <scope>NUCLEOTIDE SEQUENCE</scope>
    <source>
        <strain evidence="2">Expedition CK06-06</strain>
    </source>
</reference>
<dbReference type="Gene3D" id="2.30.130.40">
    <property type="entry name" value="LON domain-like"/>
    <property type="match status" value="1"/>
</dbReference>
<dbReference type="GO" id="GO:0004176">
    <property type="term" value="F:ATP-dependent peptidase activity"/>
    <property type="evidence" value="ECO:0007669"/>
    <property type="project" value="InterPro"/>
</dbReference>